<evidence type="ECO:0000313" key="3">
    <source>
        <dbReference type="Proteomes" id="UP000292554"/>
    </source>
</evidence>
<dbReference type="InterPro" id="IPR003514">
    <property type="entry name" value="Microviridae_protein_F"/>
</dbReference>
<name>A0ABY2AIL6_9GAMM</name>
<dbReference type="Proteomes" id="UP000292554">
    <property type="component" value="Unassembled WGS sequence"/>
</dbReference>
<dbReference type="InterPro" id="IPR016184">
    <property type="entry name" value="Capsid/spike_ssDNA_virus"/>
</dbReference>
<gene>
    <name evidence="2" type="ORF">EZV61_19255</name>
</gene>
<organism evidence="2 3">
    <name type="scientific">Corallincola luteus</name>
    <dbReference type="NCBI Taxonomy" id="1775177"/>
    <lineage>
        <taxon>Bacteria</taxon>
        <taxon>Pseudomonadati</taxon>
        <taxon>Pseudomonadota</taxon>
        <taxon>Gammaproteobacteria</taxon>
        <taxon>Alteromonadales</taxon>
        <taxon>Psychromonadaceae</taxon>
        <taxon>Corallincola</taxon>
    </lineage>
</organism>
<protein>
    <recommendedName>
        <fullName evidence="4">Major capsid protein</fullName>
    </recommendedName>
</protein>
<evidence type="ECO:0000313" key="2">
    <source>
        <dbReference type="EMBL" id="TCI01100.1"/>
    </source>
</evidence>
<dbReference type="Pfam" id="PF02305">
    <property type="entry name" value="Phage_F"/>
    <property type="match status" value="1"/>
</dbReference>
<dbReference type="InterPro" id="IPR037002">
    <property type="entry name" value="Microviridae_protein_F_sf"/>
</dbReference>
<dbReference type="RefSeq" id="WP_131417653.1">
    <property type="nucleotide sequence ID" value="NZ_SJXE01000023.1"/>
</dbReference>
<reference evidence="2 3" key="1">
    <citation type="submission" date="2019-02" db="EMBL/GenBank/DDBJ databases">
        <title>Corallincola luteus sp. nov., a marine bacterium isolated from surface sediment of Bohai Sea in China.</title>
        <authorList>
            <person name="Ren Q."/>
        </authorList>
    </citation>
    <scope>NUCLEOTIDE SEQUENCE [LARGE SCALE GENOMIC DNA]</scope>
    <source>
        <strain evidence="2 3">DASS28</strain>
    </source>
</reference>
<evidence type="ECO:0000256" key="1">
    <source>
        <dbReference type="ARBA" id="ARBA00009963"/>
    </source>
</evidence>
<comment type="caution">
    <text evidence="2">The sequence shown here is derived from an EMBL/GenBank/DDBJ whole genome shotgun (WGS) entry which is preliminary data.</text>
</comment>
<keyword evidence="3" id="KW-1185">Reference proteome</keyword>
<sequence length="564" mass="62811">MLRRSRFNLTFENKLSCKMAKLIPVLSAECLPGDSFSISTDSLIRFAPLIAPVMHTVDVYFHYYFVPNRILWDNGKNDCWETFITGGVSGEEAPAHPYISFERTLPSALSDYLGVPSFDYSTFNTTLLVDALPFRAYDMIYNHWYRDQNLQEEVPISLTGGLDSISGTTLLNRNWEKDYFTSAFPSPQRGTGVSIPLSGDAPIIGEGNVNGATTGNVSVVGNGKGMIVGTTGPAWYVGASYDPEYAAGTPAFFKIPDDSYKGYPSGAAIANMQTHSFDGDMDKAFGLSTVDPFGQTIGSMPVKGNLDLNSVKADMSGVSSVNISDLRKASAIQRWLEKSMRFGSRYVEQLMSFFGVRPRDSRLQIPEYIGGFKTPILFSEVLQTSSTSSTSPQGNMAGHGFGARIGKPMKYFCSEHGWLMGIMSIMPRTNYMQGLPRKLTRFGRYDYFFPDFQNIGEQEVKNKEIYAGTTAVTGDQVFGYQQRYAEYKMFPSEVHGAFKTSLDFWHLARKFDKLPNLNSDFVTAQPSTRIFADIDGDDDNVFVHINHHIMSKRPMAKFSKPSLR</sequence>
<proteinExistence type="inferred from homology"/>
<dbReference type="Gene3D" id="2.60.169.10">
    <property type="entry name" value="Microviridae F protein"/>
    <property type="match status" value="2"/>
</dbReference>
<dbReference type="EMBL" id="SJXE01000023">
    <property type="protein sequence ID" value="TCI01100.1"/>
    <property type="molecule type" value="Genomic_DNA"/>
</dbReference>
<dbReference type="SUPFAM" id="SSF88645">
    <property type="entry name" value="ssDNA viruses"/>
    <property type="match status" value="1"/>
</dbReference>
<evidence type="ECO:0008006" key="4">
    <source>
        <dbReference type="Google" id="ProtNLM"/>
    </source>
</evidence>
<accession>A0ABY2AIL6</accession>
<comment type="similarity">
    <text evidence="1">Belongs to the microviridae F protein family.</text>
</comment>